<keyword evidence="1" id="KW-0255">Endonuclease</keyword>
<dbReference type="InterPro" id="IPR019292">
    <property type="entry name" value="McrC"/>
</dbReference>
<dbReference type="PANTHER" id="PTHR38733">
    <property type="entry name" value="PROTEIN MCRC"/>
    <property type="match status" value="1"/>
</dbReference>
<dbReference type="Proteomes" id="UP000218810">
    <property type="component" value="Unassembled WGS sequence"/>
</dbReference>
<accession>A0A2A2WL12</accession>
<keyword evidence="1" id="KW-0540">Nuclease</keyword>
<dbReference type="GO" id="GO:0004519">
    <property type="term" value="F:endonuclease activity"/>
    <property type="evidence" value="ECO:0007669"/>
    <property type="project" value="UniProtKB-KW"/>
</dbReference>
<dbReference type="EMBL" id="NTGA01000037">
    <property type="protein sequence ID" value="PAY21882.1"/>
    <property type="molecule type" value="Genomic_DNA"/>
</dbReference>
<name>A0A2A2WL12_9ACTN</name>
<reference evidence="2" key="1">
    <citation type="submission" date="2017-09" db="EMBL/GenBank/DDBJ databases">
        <authorList>
            <person name="Zhang Y."/>
            <person name="Huang X."/>
            <person name="Liu J."/>
            <person name="Lu L."/>
            <person name="Peng K."/>
        </authorList>
    </citation>
    <scope>NUCLEOTIDE SEQUENCE [LARGE SCALE GENOMIC DNA]</scope>
    <source>
        <strain evidence="2">S-XJ-1</strain>
    </source>
</reference>
<protein>
    <submittedName>
        <fullName evidence="1">Restriction endonuclease</fullName>
    </submittedName>
</protein>
<dbReference type="AlphaFoldDB" id="A0A2A2WL12"/>
<comment type="caution">
    <text evidence="1">The sequence shown here is derived from an EMBL/GenBank/DDBJ whole genome shotgun (WGS) entry which is preliminary data.</text>
</comment>
<gene>
    <name evidence="1" type="ORF">CEY15_16440</name>
</gene>
<sequence>MTPRTLTLTEGADPERVRLPSEVAYAIDSGSALSLERTATPGEYLLSSTGKVGVVTAGEWQIVVAPKMPISRLIFLLGYAKAPGFWTDDTVHVDADEDLVGALISSFVRFTRRAVDQGVLQGYVTVEDVAPVLRGRINESEQIRRVYGRSIPLHVRYDDYSVDTPENRILLTAVRAVLRLPVVTSPQRASLHRIMIALEAVTPLTRGAARPAWTSSRLNSRFVPALRLAEMILDGESIEQRHGQVAVRGFLVNLNKVFEDFVCVAYSEALRGHDGYGRHQRKSYLDDGEAVEIKPDFLWLGDGEKPVAVMDAKYKAEKPAGYPNADVYQMLAYCTAFGLREGHLVYARGQGPEIRHNIPGVDITVHCHALDLEATPADILVEIERLARLLVCNESQSAPSKPEMAYGRG</sequence>
<evidence type="ECO:0000313" key="1">
    <source>
        <dbReference type="EMBL" id="PAY21882.1"/>
    </source>
</evidence>
<dbReference type="RefSeq" id="WP_095719332.1">
    <property type="nucleotide sequence ID" value="NZ_NTGA01000037.1"/>
</dbReference>
<keyword evidence="1" id="KW-0378">Hydrolase</keyword>
<dbReference type="Pfam" id="PF10117">
    <property type="entry name" value="McrBC"/>
    <property type="match status" value="1"/>
</dbReference>
<keyword evidence="2" id="KW-1185">Reference proteome</keyword>
<organism evidence="1 2">
    <name type="scientific">Dietzia natronolimnaea</name>
    <dbReference type="NCBI Taxonomy" id="161920"/>
    <lineage>
        <taxon>Bacteria</taxon>
        <taxon>Bacillati</taxon>
        <taxon>Actinomycetota</taxon>
        <taxon>Actinomycetes</taxon>
        <taxon>Mycobacteriales</taxon>
        <taxon>Dietziaceae</taxon>
        <taxon>Dietzia</taxon>
    </lineage>
</organism>
<dbReference type="PANTHER" id="PTHR38733:SF1">
    <property type="entry name" value="TYPE IV METHYL-DIRECTED RESTRICTION ENZYME ECOKMCRBC"/>
    <property type="match status" value="1"/>
</dbReference>
<proteinExistence type="predicted"/>
<evidence type="ECO:0000313" key="2">
    <source>
        <dbReference type="Proteomes" id="UP000218810"/>
    </source>
</evidence>